<evidence type="ECO:0000259" key="2">
    <source>
        <dbReference type="Pfam" id="PF01841"/>
    </source>
</evidence>
<sequence>MRDGAGTDMTSRLLMAYNARDKRAGARPRPPEDIRGSTRATAILDHDDPLVGRLAHRVLSEATPRDALRSAHRIIAHTVRPVYSVEDRRPVSRTLRLGRGSCSQRMATLEAVARAVRVRTRVRGLLVDGTFWYPRFPHVKPFVPEQVLLAWPEFRVDGTWLPVGELFNAPGADGQYTNKGGETLFDAVARTGITWDDDGTTTGAAPISASAPGATASTSASAAASARACAADGTSCDLSAHVTADLGHFDDRDELFRRHGQTLCWTARALTEPILGRWSAGTDTDRSRRTTATPRTRASSRRA</sequence>
<dbReference type="PATRIC" id="fig|698759.3.peg.2426"/>
<dbReference type="InterPro" id="IPR038765">
    <property type="entry name" value="Papain-like_cys_pep_sf"/>
</dbReference>
<organism evidence="3 4">
    <name type="scientific">Streptomyces ipomoeae 91-03</name>
    <dbReference type="NCBI Taxonomy" id="698759"/>
    <lineage>
        <taxon>Bacteria</taxon>
        <taxon>Bacillati</taxon>
        <taxon>Actinomycetota</taxon>
        <taxon>Actinomycetes</taxon>
        <taxon>Kitasatosporales</taxon>
        <taxon>Streptomycetaceae</taxon>
        <taxon>Streptomyces</taxon>
    </lineage>
</organism>
<evidence type="ECO:0000313" key="4">
    <source>
        <dbReference type="Proteomes" id="UP000010411"/>
    </source>
</evidence>
<evidence type="ECO:0000256" key="1">
    <source>
        <dbReference type="SAM" id="MobiDB-lite"/>
    </source>
</evidence>
<comment type="caution">
    <text evidence="3">The sequence shown here is derived from an EMBL/GenBank/DDBJ whole genome shotgun (WGS) entry which is preliminary data.</text>
</comment>
<feature type="domain" description="Transglutaminase-like" evidence="2">
    <location>
        <begin position="57"/>
        <end position="163"/>
    </location>
</feature>
<dbReference type="InterPro" id="IPR002931">
    <property type="entry name" value="Transglutaminase-like"/>
</dbReference>
<protein>
    <recommendedName>
        <fullName evidence="2">Transglutaminase-like domain-containing protein</fullName>
    </recommendedName>
</protein>
<dbReference type="SUPFAM" id="SSF54001">
    <property type="entry name" value="Cysteine proteinases"/>
    <property type="match status" value="1"/>
</dbReference>
<reference evidence="3 4" key="1">
    <citation type="submission" date="2012-11" db="EMBL/GenBank/DDBJ databases">
        <authorList>
            <person name="Huguet-Tapia J.C."/>
            <person name="Durkin A.S."/>
            <person name="Pettis G.S."/>
            <person name="Badger J.H."/>
        </authorList>
    </citation>
    <scope>NUCLEOTIDE SEQUENCE [LARGE SCALE GENOMIC DNA]</scope>
    <source>
        <strain evidence="3 4">91-03</strain>
    </source>
</reference>
<dbReference type="EMBL" id="AEJC01000180">
    <property type="protein sequence ID" value="EKX67011.1"/>
    <property type="molecule type" value="Genomic_DNA"/>
</dbReference>
<dbReference type="Pfam" id="PF01841">
    <property type="entry name" value="Transglut_core"/>
    <property type="match status" value="1"/>
</dbReference>
<accession>L1L1Q7</accession>
<name>L1L1Q7_9ACTN</name>
<keyword evidence="4" id="KW-1185">Reference proteome</keyword>
<dbReference type="Proteomes" id="UP000010411">
    <property type="component" value="Unassembled WGS sequence"/>
</dbReference>
<proteinExistence type="predicted"/>
<feature type="region of interest" description="Disordered" evidence="1">
    <location>
        <begin position="278"/>
        <end position="303"/>
    </location>
</feature>
<evidence type="ECO:0000313" key="3">
    <source>
        <dbReference type="EMBL" id="EKX67011.1"/>
    </source>
</evidence>
<dbReference type="AlphaFoldDB" id="L1L1Q7"/>
<gene>
    <name evidence="3" type="ORF">STRIP9103_05786</name>
</gene>